<name>A0A7S9XDY4_9VIRU</name>
<evidence type="ECO:0000313" key="1">
    <source>
        <dbReference type="EMBL" id="QPI16409.1"/>
    </source>
</evidence>
<reference evidence="1" key="1">
    <citation type="submission" date="2020-08" db="EMBL/GenBank/DDBJ databases">
        <title>Bridging the membrane lipid divide: bacteria of the FCB group superphylum have the potential to synthesize archaeal ether lipids.</title>
        <authorList>
            <person name="Villanueva L."/>
            <person name="von Meijenfeldt F.A.B."/>
            <person name="Westbye A.B."/>
            <person name="Yadav S."/>
            <person name="Hopmans E.C."/>
            <person name="Dutilh B.E."/>
            <person name="Sinninghe Damste J.S."/>
        </authorList>
    </citation>
    <scope>NUCLEOTIDE SEQUENCE</scope>
    <source>
        <strain evidence="1">NIOZ-UU157</strain>
    </source>
</reference>
<accession>A0A7S9XDY4</accession>
<proteinExistence type="predicted"/>
<gene>
    <name evidence="1" type="ORF">NIOZUU157_00300</name>
</gene>
<sequence>MGVDIYGKAPKLIGKKPELDYSDDNITDKQKKEYWDALEKWEDKNPGYYFRSNWWSWRPIVMLCKHAAEQHELKFNFDEWMGNDGMGLDNWQECNAVADALEKVVDQEDNLIDPDDQIYCNMNSWSQSGSQGLLDDDLTDKLNEDYPYGTIMFTSIVSDDGNVYYPSHGTPLWMIREFIKFLRNCGGFSIW</sequence>
<protein>
    <submittedName>
        <fullName evidence="1">Uncharacterized protein</fullName>
    </submittedName>
</protein>
<dbReference type="EMBL" id="MW030560">
    <property type="protein sequence ID" value="QPI16409.1"/>
    <property type="molecule type" value="Genomic_DNA"/>
</dbReference>
<organism evidence="1">
    <name type="scientific">Virus NIOZ-UU157</name>
    <dbReference type="NCBI Taxonomy" id="2763269"/>
    <lineage>
        <taxon>Viruses</taxon>
    </lineage>
</organism>